<proteinExistence type="predicted"/>
<gene>
    <name evidence="3" type="ORF">GA_TR5634_c5_g1_i1_g.18209</name>
</gene>
<keyword evidence="2" id="KW-0472">Membrane</keyword>
<dbReference type="PANTHER" id="PTHR36381">
    <property type="entry name" value="ETHYLENE-REGULATED TRANSCRIPT 2 (ERT2)"/>
    <property type="match status" value="1"/>
</dbReference>
<protein>
    <recommendedName>
        <fullName evidence="4">Ethylene-responsive nuclear family protein</fullName>
    </recommendedName>
</protein>
<sequence length="352" mass="39196">MSPPWKTSGRISRFMSEFQQSRKRGGSLFVETGFPTSLVDLFVKNCHRLKRSSSKRLHRQNQTAPNASFPINHDVILEKPVARKTVRSSKIDKDTFFGGGFTAENNHANGKNGYVSLGGYVLMAFQVIIVALLALSTKKKLTMGITLSAIALLLTELVAARVVTRFKLCNTGMEKVKPVVSVHDKNVIPREKIETFGDSKDEKRGPKTIYCLDETELVAVTEKPSSKDLTIRDLLLKDEKKSKSKSSRLKSKIVKTLRSYKKMKKANVIKEETLTEVSSLVSEDKSEINESERDEERSNPPLTQSKEANMTGIVLIVIVLIGLLNGKILAFGLTLSCLFLRLGAAKKFGFCR</sequence>
<keyword evidence="2" id="KW-0812">Transmembrane</keyword>
<name>A0A1J3D1P4_NOCCA</name>
<feature type="transmembrane region" description="Helical" evidence="2">
    <location>
        <begin position="313"/>
        <end position="342"/>
    </location>
</feature>
<feature type="compositionally biased region" description="Basic and acidic residues" evidence="1">
    <location>
        <begin position="282"/>
        <end position="298"/>
    </location>
</feature>
<feature type="transmembrane region" description="Helical" evidence="2">
    <location>
        <begin position="141"/>
        <end position="163"/>
    </location>
</feature>
<organism evidence="3">
    <name type="scientific">Noccaea caerulescens</name>
    <name type="common">Alpine penny-cress</name>
    <name type="synonym">Thlaspi caerulescens</name>
    <dbReference type="NCBI Taxonomy" id="107243"/>
    <lineage>
        <taxon>Eukaryota</taxon>
        <taxon>Viridiplantae</taxon>
        <taxon>Streptophyta</taxon>
        <taxon>Embryophyta</taxon>
        <taxon>Tracheophyta</taxon>
        <taxon>Spermatophyta</taxon>
        <taxon>Magnoliopsida</taxon>
        <taxon>eudicotyledons</taxon>
        <taxon>Gunneridae</taxon>
        <taxon>Pentapetalae</taxon>
        <taxon>rosids</taxon>
        <taxon>malvids</taxon>
        <taxon>Brassicales</taxon>
        <taxon>Brassicaceae</taxon>
        <taxon>Coluteocarpeae</taxon>
        <taxon>Noccaea</taxon>
    </lineage>
</organism>
<keyword evidence="2" id="KW-1133">Transmembrane helix</keyword>
<evidence type="ECO:0000256" key="1">
    <source>
        <dbReference type="SAM" id="MobiDB-lite"/>
    </source>
</evidence>
<accession>A0A1J3D1P4</accession>
<reference evidence="3" key="1">
    <citation type="submission" date="2016-07" db="EMBL/GenBank/DDBJ databases">
        <title>De novo transcriptome assembly of four accessions of the metal hyperaccumulator plant Noccaea caerulescens.</title>
        <authorList>
            <person name="Blande D."/>
            <person name="Halimaa P."/>
            <person name="Tervahauta A.I."/>
            <person name="Aarts M.G."/>
            <person name="Karenlampi S.O."/>
        </authorList>
    </citation>
    <scope>NUCLEOTIDE SEQUENCE</scope>
</reference>
<dbReference type="AlphaFoldDB" id="A0A1J3D1P4"/>
<evidence type="ECO:0008006" key="4">
    <source>
        <dbReference type="Google" id="ProtNLM"/>
    </source>
</evidence>
<feature type="region of interest" description="Disordered" evidence="1">
    <location>
        <begin position="282"/>
        <end position="304"/>
    </location>
</feature>
<dbReference type="EMBL" id="GEVI01018295">
    <property type="protein sequence ID" value="JAU14025.1"/>
    <property type="molecule type" value="Transcribed_RNA"/>
</dbReference>
<dbReference type="PANTHER" id="PTHR36381:SF5">
    <property type="entry name" value="ETHYLENE-REGULATED NUCLEAR PROTEIN ERT2-LIKE PROTEIN"/>
    <property type="match status" value="1"/>
</dbReference>
<evidence type="ECO:0000313" key="3">
    <source>
        <dbReference type="EMBL" id="JAU14025.1"/>
    </source>
</evidence>
<evidence type="ECO:0000256" key="2">
    <source>
        <dbReference type="SAM" id="Phobius"/>
    </source>
</evidence>
<feature type="transmembrane region" description="Helical" evidence="2">
    <location>
        <begin position="114"/>
        <end position="135"/>
    </location>
</feature>